<dbReference type="InterPro" id="IPR051315">
    <property type="entry name" value="Bact_Chemotaxis_CheA"/>
</dbReference>
<evidence type="ECO:0000256" key="5">
    <source>
        <dbReference type="ARBA" id="ARBA00022553"/>
    </source>
</evidence>
<feature type="domain" description="HPt" evidence="16">
    <location>
        <begin position="408"/>
        <end position="508"/>
    </location>
</feature>
<dbReference type="SUPFAM" id="SSF47226">
    <property type="entry name" value="Histidine-containing phosphotransfer domain, HPT domain"/>
    <property type="match status" value="3"/>
</dbReference>
<dbReference type="SUPFAM" id="SSF50341">
    <property type="entry name" value="CheW-like"/>
    <property type="match status" value="1"/>
</dbReference>
<name>D3PDJ9_DEFDS</name>
<keyword evidence="4" id="KW-0145">Chemotaxis</keyword>
<evidence type="ECO:0000256" key="9">
    <source>
        <dbReference type="ARBA" id="ARBA00022840"/>
    </source>
</evidence>
<keyword evidence="7" id="KW-0547">Nucleotide-binding</keyword>
<keyword evidence="18" id="KW-1185">Reference proteome</keyword>
<dbReference type="InterPro" id="IPR036641">
    <property type="entry name" value="HPT_dom_sf"/>
</dbReference>
<dbReference type="CDD" id="cd16916">
    <property type="entry name" value="HATPase_CheA-like"/>
    <property type="match status" value="1"/>
</dbReference>
<keyword evidence="5 12" id="KW-0597">Phosphoprotein</keyword>
<dbReference type="EC" id="2.7.13.3" evidence="2"/>
<dbReference type="PROSITE" id="PS50109">
    <property type="entry name" value="HIS_KIN"/>
    <property type="match status" value="1"/>
</dbReference>
<sequence>MSEFNMEEYAKAFLEEATELLEQANEDVLKIESSPDDETLNSLFRAIHTIKGSAGGFGFDEISEFSHHIETLLDKLRAHELDVSPDIIDIILEGLDIITEMVNAARSGNKYEFDSNEIIDKINKIINNENSTKVNNSNTQIKNKETVIDLTIDEVADGDIKEWLLSNKSLSDICYKVILNIDNDFLENGYDPLAFLYNLKNESKEFYVKTDISKIPELRELEPLNLYVNPEIYVFTDLNKNEIKELFFDPNFVDIKTILLKSSTATKIKKDDYVDYEGLDNDSLKELLDSFEDYLSSIEHIIVELEKEKILDKQKVNELFRIFHNIKGDAGYVGFKFIERYAHMIENVLDKVRNEELTFDEKASDLILRAIDEIKLVLNSAIENTQVLIPANYKYLERLFNAIEEGDSKPTNVEGVDIFLQQTEQMMEIIEIATEGEHIDKKMLLRGVNGLKNAAKFMKFDDLVKIIENLENNLNEGKNIEEDLEAIKNYIDKLSSPPKKIGEILVDEGIIKEEDLKDALQEQKPLGEILIEKGKVDKDAVELALKKQKIMEKSYSKKVEENIVNQKHFESKTMKIDQTKIDKFTNTIGEMIVAKNSYEYLVNRLATNYNLPTSVIKEFKDNVYLISRIAQDLQSDIMSLRMVPVKQIFQKFPRVVRDISRKHGKKIELLIVGEETEIDKKIADMLNDPLIHIVRNACDHGIETPEERVAKNKPEEGTLVLKAFQEGSFVYIEISDDGRGIDKDKVYNKALEKGTISPDDELTDDQIINLIFHPGFSTADKVTDVSGRGVGMDVVKTSIESLGGNIDIKTKKDEGTRIILKIPMTIGVSTALLIENNGEQYAIPIEDIIETLKVTAEDIKNLHYGYGIYYRNHVLPIYSLSEILGEEKKEFDGEISIIVLKTDSGQFGLVVDNYNNIIDIAVKPTPKYLSNLSYIGGITILGSGKAVILLNPNKLFV</sequence>
<dbReference type="GO" id="GO:0006935">
    <property type="term" value="P:chemotaxis"/>
    <property type="evidence" value="ECO:0007669"/>
    <property type="project" value="UniProtKB-KW"/>
</dbReference>
<dbReference type="Pfam" id="PF01584">
    <property type="entry name" value="CheW"/>
    <property type="match status" value="1"/>
</dbReference>
<dbReference type="KEGG" id="ddf:DEFDS_1204"/>
<dbReference type="InterPro" id="IPR037006">
    <property type="entry name" value="CheA-like_homodim_sf"/>
</dbReference>
<dbReference type="Gene3D" id="3.30.565.10">
    <property type="entry name" value="Histidine kinase-like ATPase, C-terminal domain"/>
    <property type="match status" value="1"/>
</dbReference>
<keyword evidence="10" id="KW-0902">Two-component regulatory system</keyword>
<evidence type="ECO:0000256" key="13">
    <source>
        <dbReference type="SAM" id="Coils"/>
    </source>
</evidence>
<evidence type="ECO:0000256" key="11">
    <source>
        <dbReference type="ARBA" id="ARBA00035100"/>
    </source>
</evidence>
<evidence type="ECO:0000259" key="14">
    <source>
        <dbReference type="PROSITE" id="PS50109"/>
    </source>
</evidence>
<dbReference type="PRINTS" id="PR00344">
    <property type="entry name" value="BCTRLSENSOR"/>
</dbReference>
<dbReference type="STRING" id="639282.DEFDS_1204"/>
<dbReference type="SUPFAM" id="SSF47384">
    <property type="entry name" value="Homodimeric domain of signal transducing histidine kinase"/>
    <property type="match status" value="1"/>
</dbReference>
<dbReference type="InterPro" id="IPR005467">
    <property type="entry name" value="His_kinase_dom"/>
</dbReference>
<dbReference type="SMART" id="SM01231">
    <property type="entry name" value="H-kinase_dim"/>
    <property type="match status" value="1"/>
</dbReference>
<feature type="modified residue" description="Phosphohistidine" evidence="12">
    <location>
        <position position="324"/>
    </location>
</feature>
<dbReference type="EMBL" id="AP011529">
    <property type="protein sequence ID" value="BAI80672.1"/>
    <property type="molecule type" value="Genomic_DNA"/>
</dbReference>
<organism evidence="17 18">
    <name type="scientific">Deferribacter desulfuricans (strain DSM 14783 / JCM 11476 / NBRC 101012 / SSM1)</name>
    <dbReference type="NCBI Taxonomy" id="639282"/>
    <lineage>
        <taxon>Bacteria</taxon>
        <taxon>Pseudomonadati</taxon>
        <taxon>Deferribacterota</taxon>
        <taxon>Deferribacteres</taxon>
        <taxon>Deferribacterales</taxon>
        <taxon>Deferribacteraceae</taxon>
        <taxon>Deferribacter</taxon>
    </lineage>
</organism>
<dbReference type="Pfam" id="PF02518">
    <property type="entry name" value="HATPase_c"/>
    <property type="match status" value="1"/>
</dbReference>
<dbReference type="PANTHER" id="PTHR43395:SF10">
    <property type="entry name" value="CHEMOTAXIS PROTEIN CHEA"/>
    <property type="match status" value="1"/>
</dbReference>
<comment type="function">
    <text evidence="11">Involved in the transmission of sensory signals from the chemoreceptors to the flagellar motors. CheA is autophosphorylated; it can transfer its phosphate group to either CheB or CheY.</text>
</comment>
<evidence type="ECO:0000313" key="18">
    <source>
        <dbReference type="Proteomes" id="UP000001520"/>
    </source>
</evidence>
<dbReference type="SUPFAM" id="SSF160246">
    <property type="entry name" value="EspE N-terminal domain-like"/>
    <property type="match status" value="1"/>
</dbReference>
<feature type="domain" description="HPt" evidence="16">
    <location>
        <begin position="276"/>
        <end position="381"/>
    </location>
</feature>
<dbReference type="GO" id="GO:0005737">
    <property type="term" value="C:cytoplasm"/>
    <property type="evidence" value="ECO:0007669"/>
    <property type="project" value="InterPro"/>
</dbReference>
<feature type="modified residue" description="Phosphohistidine" evidence="12">
    <location>
        <position position="48"/>
    </location>
</feature>
<comment type="caution">
    <text evidence="12">Lacks conserved residue(s) required for the propagation of feature annotation.</text>
</comment>
<evidence type="ECO:0000259" key="16">
    <source>
        <dbReference type="PROSITE" id="PS50894"/>
    </source>
</evidence>
<dbReference type="InterPro" id="IPR003594">
    <property type="entry name" value="HATPase_dom"/>
</dbReference>
<dbReference type="eggNOG" id="COG0643">
    <property type="taxonomic scope" value="Bacteria"/>
</dbReference>
<dbReference type="Gene3D" id="1.10.287.560">
    <property type="entry name" value="Histidine kinase CheA-like, homodimeric domain"/>
    <property type="match status" value="1"/>
</dbReference>
<keyword evidence="8 17" id="KW-0418">Kinase</keyword>
<dbReference type="InterPro" id="IPR037257">
    <property type="entry name" value="T2SS_E_N_sf"/>
</dbReference>
<reference evidence="17 18" key="1">
    <citation type="journal article" date="2010" name="DNA Res.">
        <title>Bacterial lifestyle in a deep-sea hydrothermal vent chimney revealed by the genome sequence of the thermophilic bacterium Deferribacter desulfuricans SSM1.</title>
        <authorList>
            <person name="Takaki Y."/>
            <person name="Shimamura S."/>
            <person name="Nakagawa S."/>
            <person name="Fukuhara Y."/>
            <person name="Horikawa H."/>
            <person name="Ankai A."/>
            <person name="Harada T."/>
            <person name="Hosoyama A."/>
            <person name="Oguchi A."/>
            <person name="Fukui S."/>
            <person name="Fujita N."/>
            <person name="Takami H."/>
            <person name="Takai K."/>
        </authorList>
    </citation>
    <scope>NUCLEOTIDE SEQUENCE [LARGE SCALE GENOMIC DNA]</scope>
    <source>
        <strain evidence="18">DSM 14783 / JCM 11476 / NBRC 101012 / SSM1</strain>
    </source>
</reference>
<dbReference type="Gene3D" id="2.30.30.40">
    <property type="entry name" value="SH3 Domains"/>
    <property type="match status" value="1"/>
</dbReference>
<dbReference type="eggNOG" id="COG2198">
    <property type="taxonomic scope" value="Bacteria"/>
</dbReference>
<feature type="domain" description="HPt" evidence="16">
    <location>
        <begin position="2"/>
        <end position="105"/>
    </location>
</feature>
<dbReference type="Pfam" id="PF01627">
    <property type="entry name" value="Hpt"/>
    <property type="match status" value="2"/>
</dbReference>
<dbReference type="SMART" id="SM00387">
    <property type="entry name" value="HATPase_c"/>
    <property type="match status" value="1"/>
</dbReference>
<dbReference type="PROSITE" id="PS50894">
    <property type="entry name" value="HPT"/>
    <property type="match status" value="3"/>
</dbReference>
<dbReference type="SMART" id="SM00073">
    <property type="entry name" value="HPT"/>
    <property type="match status" value="2"/>
</dbReference>
<dbReference type="HOGENOM" id="CLU_000650_4_0_0"/>
<dbReference type="CDD" id="cd00088">
    <property type="entry name" value="HPT"/>
    <property type="match status" value="2"/>
</dbReference>
<dbReference type="PANTHER" id="PTHR43395">
    <property type="entry name" value="SENSOR HISTIDINE KINASE CHEA"/>
    <property type="match status" value="1"/>
</dbReference>
<evidence type="ECO:0000256" key="4">
    <source>
        <dbReference type="ARBA" id="ARBA00022500"/>
    </source>
</evidence>
<dbReference type="InterPro" id="IPR004358">
    <property type="entry name" value="Sig_transdc_His_kin-like_C"/>
</dbReference>
<dbReference type="InterPro" id="IPR004105">
    <property type="entry name" value="CheA-like_dim"/>
</dbReference>
<dbReference type="InterPro" id="IPR036890">
    <property type="entry name" value="HATPase_C_sf"/>
</dbReference>
<keyword evidence="9" id="KW-0067">ATP-binding</keyword>
<evidence type="ECO:0000256" key="1">
    <source>
        <dbReference type="ARBA" id="ARBA00000085"/>
    </source>
</evidence>
<comment type="catalytic activity">
    <reaction evidence="1">
        <text>ATP + protein L-histidine = ADP + protein N-phospho-L-histidine.</text>
        <dbReference type="EC" id="2.7.13.3"/>
    </reaction>
</comment>
<feature type="coiled-coil region" evidence="13">
    <location>
        <begin position="460"/>
        <end position="487"/>
    </location>
</feature>
<dbReference type="SMART" id="SM00260">
    <property type="entry name" value="CheW"/>
    <property type="match status" value="1"/>
</dbReference>
<accession>D3PDJ9</accession>
<evidence type="ECO:0000256" key="8">
    <source>
        <dbReference type="ARBA" id="ARBA00022777"/>
    </source>
</evidence>
<protein>
    <recommendedName>
        <fullName evidence="3">Chemotaxis protein CheA</fullName>
        <ecNumber evidence="2">2.7.13.3</ecNumber>
    </recommendedName>
</protein>
<evidence type="ECO:0000256" key="10">
    <source>
        <dbReference type="ARBA" id="ARBA00023012"/>
    </source>
</evidence>
<feature type="domain" description="CheW-like" evidence="15">
    <location>
        <begin position="828"/>
        <end position="957"/>
    </location>
</feature>
<dbReference type="InterPro" id="IPR036061">
    <property type="entry name" value="CheW-like_dom_sf"/>
</dbReference>
<proteinExistence type="predicted"/>
<dbReference type="InterPro" id="IPR002545">
    <property type="entry name" value="CheW-lke_dom"/>
</dbReference>
<evidence type="ECO:0000256" key="12">
    <source>
        <dbReference type="PROSITE-ProRule" id="PRU00110"/>
    </source>
</evidence>
<evidence type="ECO:0000313" key="17">
    <source>
        <dbReference type="EMBL" id="BAI80672.1"/>
    </source>
</evidence>
<dbReference type="Pfam" id="PF02895">
    <property type="entry name" value="H-kinase_dim"/>
    <property type="match status" value="1"/>
</dbReference>
<evidence type="ECO:0000256" key="6">
    <source>
        <dbReference type="ARBA" id="ARBA00022679"/>
    </source>
</evidence>
<dbReference type="GO" id="GO:0000155">
    <property type="term" value="F:phosphorelay sensor kinase activity"/>
    <property type="evidence" value="ECO:0007669"/>
    <property type="project" value="InterPro"/>
</dbReference>
<dbReference type="InterPro" id="IPR036097">
    <property type="entry name" value="HisK_dim/P_sf"/>
</dbReference>
<gene>
    <name evidence="17" type="ordered locus">DEFDS_1204</name>
</gene>
<feature type="domain" description="Histidine kinase" evidence="14">
    <location>
        <begin position="626"/>
        <end position="826"/>
    </location>
</feature>
<evidence type="ECO:0000256" key="2">
    <source>
        <dbReference type="ARBA" id="ARBA00012438"/>
    </source>
</evidence>
<dbReference type="FunFam" id="3.30.565.10:FF:000016">
    <property type="entry name" value="Chemotaxis protein CheA, putative"/>
    <property type="match status" value="1"/>
</dbReference>
<dbReference type="Proteomes" id="UP000001520">
    <property type="component" value="Chromosome"/>
</dbReference>
<evidence type="ECO:0000256" key="3">
    <source>
        <dbReference type="ARBA" id="ARBA00021495"/>
    </source>
</evidence>
<dbReference type="GO" id="GO:0005524">
    <property type="term" value="F:ATP binding"/>
    <property type="evidence" value="ECO:0007669"/>
    <property type="project" value="UniProtKB-KW"/>
</dbReference>
<evidence type="ECO:0000256" key="7">
    <source>
        <dbReference type="ARBA" id="ARBA00022741"/>
    </source>
</evidence>
<dbReference type="PROSITE" id="PS50851">
    <property type="entry name" value="CHEW"/>
    <property type="match status" value="1"/>
</dbReference>
<dbReference type="AlphaFoldDB" id="D3PDJ9"/>
<keyword evidence="6" id="KW-0808">Transferase</keyword>
<dbReference type="Gene3D" id="1.20.120.160">
    <property type="entry name" value="HPT domain"/>
    <property type="match status" value="2"/>
</dbReference>
<evidence type="ECO:0000259" key="15">
    <source>
        <dbReference type="PROSITE" id="PS50851"/>
    </source>
</evidence>
<dbReference type="RefSeq" id="WP_013007919.1">
    <property type="nucleotide sequence ID" value="NC_013939.1"/>
</dbReference>
<dbReference type="SUPFAM" id="SSF55874">
    <property type="entry name" value="ATPase domain of HSP90 chaperone/DNA topoisomerase II/histidine kinase"/>
    <property type="match status" value="1"/>
</dbReference>
<keyword evidence="13" id="KW-0175">Coiled coil</keyword>
<dbReference type="InterPro" id="IPR008207">
    <property type="entry name" value="Sig_transdc_His_kin_Hpt_dom"/>
</dbReference>
<dbReference type="OrthoDB" id="9803176at2"/>